<evidence type="ECO:0000256" key="4">
    <source>
        <dbReference type="ARBA" id="ARBA00022651"/>
    </source>
</evidence>
<feature type="signal peptide" evidence="14">
    <location>
        <begin position="1"/>
        <end position="25"/>
    </location>
</feature>
<dbReference type="GO" id="GO:0030246">
    <property type="term" value="F:carbohydrate binding"/>
    <property type="evidence" value="ECO:0007669"/>
    <property type="project" value="InterPro"/>
</dbReference>
<comment type="similarity">
    <text evidence="3 12">Belongs to the glycosyl hydrolase 10 (cellulase F) family.</text>
</comment>
<dbReference type="Pfam" id="PF06452">
    <property type="entry name" value="CBM9_1"/>
    <property type="match status" value="1"/>
</dbReference>
<name>A0A163JAW6_9BACL</name>
<comment type="catalytic activity">
    <reaction evidence="1 12">
        <text>Endohydrolysis of (1-&gt;4)-beta-D-xylosidic linkages in xylans.</text>
        <dbReference type="EC" id="3.2.1.8"/>
    </reaction>
</comment>
<dbReference type="GO" id="GO:0031176">
    <property type="term" value="F:endo-1,4-beta-xylanase activity"/>
    <property type="evidence" value="ECO:0007669"/>
    <property type="project" value="UniProtKB-EC"/>
</dbReference>
<keyword evidence="7 12" id="KW-0378">Hydrolase</keyword>
<dbReference type="InterPro" id="IPR003305">
    <property type="entry name" value="CenC_carb-bd"/>
</dbReference>
<evidence type="ECO:0000256" key="2">
    <source>
        <dbReference type="ARBA" id="ARBA00004851"/>
    </source>
</evidence>
<keyword evidence="5 14" id="KW-0732">Signal</keyword>
<dbReference type="GeneID" id="97558202"/>
<dbReference type="InterPro" id="IPR010502">
    <property type="entry name" value="Carb-bd_dom_fam9"/>
</dbReference>
<feature type="domain" description="SLH" evidence="15">
    <location>
        <begin position="1147"/>
        <end position="1207"/>
    </location>
</feature>
<dbReference type="RefSeq" id="WP_063478344.1">
    <property type="nucleotide sequence ID" value="NZ_CP147845.1"/>
</dbReference>
<dbReference type="InterPro" id="IPR031158">
    <property type="entry name" value="GH10_AS"/>
</dbReference>
<dbReference type="SUPFAM" id="SSF51445">
    <property type="entry name" value="(Trans)glycosidases"/>
    <property type="match status" value="1"/>
</dbReference>
<evidence type="ECO:0000256" key="11">
    <source>
        <dbReference type="PROSITE-ProRule" id="PRU10061"/>
    </source>
</evidence>
<evidence type="ECO:0000256" key="10">
    <source>
        <dbReference type="ARBA" id="ARBA00023326"/>
    </source>
</evidence>
<dbReference type="OrthoDB" id="9809277at2"/>
<feature type="domain" description="GH10" evidence="16">
    <location>
        <begin position="361"/>
        <end position="698"/>
    </location>
</feature>
<keyword evidence="18" id="KW-1185">Reference proteome</keyword>
<evidence type="ECO:0000256" key="1">
    <source>
        <dbReference type="ARBA" id="ARBA00000681"/>
    </source>
</evidence>
<feature type="region of interest" description="Disordered" evidence="13">
    <location>
        <begin position="892"/>
        <end position="938"/>
    </location>
</feature>
<dbReference type="Pfam" id="PF00331">
    <property type="entry name" value="Glyco_hydro_10"/>
    <property type="match status" value="1"/>
</dbReference>
<organism evidence="17 18">
    <name type="scientific">Paenibacillus glucanolyticus</name>
    <dbReference type="NCBI Taxonomy" id="59843"/>
    <lineage>
        <taxon>Bacteria</taxon>
        <taxon>Bacillati</taxon>
        <taxon>Bacillota</taxon>
        <taxon>Bacilli</taxon>
        <taxon>Bacillales</taxon>
        <taxon>Paenibacillaceae</taxon>
        <taxon>Paenibacillus</taxon>
    </lineage>
</organism>
<dbReference type="STRING" id="59843.A3958_10955"/>
<dbReference type="SUPFAM" id="SSF49344">
    <property type="entry name" value="CBD9-like"/>
    <property type="match status" value="1"/>
</dbReference>
<keyword evidence="6" id="KW-0677">Repeat</keyword>
<dbReference type="Proteomes" id="UP000076796">
    <property type="component" value="Unassembled WGS sequence"/>
</dbReference>
<feature type="compositionally biased region" description="Gly residues" evidence="13">
    <location>
        <begin position="901"/>
        <end position="920"/>
    </location>
</feature>
<dbReference type="Pfam" id="PF02018">
    <property type="entry name" value="CBM_4_9"/>
    <property type="match status" value="1"/>
</dbReference>
<feature type="compositionally biased region" description="Low complexity" evidence="13">
    <location>
        <begin position="921"/>
        <end position="937"/>
    </location>
</feature>
<dbReference type="PROSITE" id="PS51272">
    <property type="entry name" value="SLH"/>
    <property type="match status" value="3"/>
</dbReference>
<keyword evidence="8 12" id="KW-0119">Carbohydrate metabolism</keyword>
<dbReference type="PROSITE" id="PS51760">
    <property type="entry name" value="GH10_2"/>
    <property type="match status" value="1"/>
</dbReference>
<evidence type="ECO:0000256" key="14">
    <source>
        <dbReference type="SAM" id="SignalP"/>
    </source>
</evidence>
<sequence>MNKWTQQVISMMTAAALLIPSGWYASDVNADAQASLNIETVYHESFETGVGKAVQSGSASLTHVADKAFEGNDDGGALYVSNRANNWDAVDFKYADIGLKNGETYTVTASVYVDADVIVPSGAQAFLQTVNSYGWLDGKDFTAGSAAVLSKEFTVNTRTDSALRIQSNDEGKAVPFYLGDVRITKKVTPGGGEEELPRDPALPFTTIDFENQTTGGFEGRAGTETLSVTEEANHTEGGSYALKVEGRTTSWHGPSLRVEKYVNKGSEYKISAWVKLIEPASSQLQLSTQVGSGSSANYVTLAPKTISTSDGWVQFEGTYRYNSVGDEYLTIYVESSNNGSASFYIDDISFTATSAGPVEIEKDLIPIKQAYQNEFLIGNAITAEDLEGVRLELLSMHHNVATAGNAMKPDAMQPTKGNFTFSSADAMVDKVLAENMQMHGHVLVWHQQSPAWMNTAQDGQGNSVPLSRNEALENLRTHIRTVMEHFGDKVISWDVVNEAMNDNPPNPADWEASLRQSPWYQAIGPDYVEQAFLAAREVLDDHPEWDVKLHYNDYNEDNQNKATAIYNMVKSMNDKYAETHPGKLLVDGVGMQGHYNINTNPENVKRSLEKFISLGVEVTISELDITAGSDYQLPEPLANKQGYLYAQLMKIFRDHADSISRVTFWGMDDSTSWRASSNPLLFDKNLKAKPAYYGVIDPDTFIEEHQPGSENVNQSSAAYGTPTIDGTIDALWNQAPAMPINRYQMAWQGATGVAKALWDEHNLYVLIQVSDAQLDKSSTNVWEQDSVEIFVDQNNAKTTFYQDDDGQYRINFDNETSFSPLKIAEGFVSATQVSGTNYTVEAKIPLKAITPANGVKIGFDSQINDAKSGARQSVAAWNDTTGNGYQDPSIFGVLTLTGKPGSPGGNGPGSGDGSSGGQNNSGGSSSHSSNGAGSPSGISVSENGVVTIKAEVKVIGGRAVAVISSDLLKKALEQAAQMVNGKKQIIVEVTQQNDVDSYDIQLPSQSLKGQEAFELLLKTEHAVLHIPSNMLSSTADLAEPVSVRIGTASTAPMSAADIERVGTRPVIQLELLAGGHVIDWNNPKAPVTVEIPYAPAVTERIHSDHIVVWYIDGNGKVHPIPNSRYDAGSGRAIFHTTHFSTFAVAYVSHAFGDLASVPWAKDAIMHMAARDVIKGTTASSFSPETFITRADFAALLVRALELQSSGNPAAAFNDIEPSAYYRDAIDTALSLGLVNGFKDQTFRPNSPISRQDMMSMAARALSAAGKKAEGSGSLDGYLDAASISGYAMDSVAALVKSGIVNGKNGKIAPHDSLTRAEAAVILHRIWNL</sequence>
<evidence type="ECO:0000256" key="8">
    <source>
        <dbReference type="ARBA" id="ARBA00023277"/>
    </source>
</evidence>
<evidence type="ECO:0000256" key="9">
    <source>
        <dbReference type="ARBA" id="ARBA00023295"/>
    </source>
</evidence>
<feature type="chain" id="PRO_5007843251" description="Beta-xylanase" evidence="14">
    <location>
        <begin position="26"/>
        <end position="1328"/>
    </location>
</feature>
<evidence type="ECO:0000256" key="7">
    <source>
        <dbReference type="ARBA" id="ARBA00022801"/>
    </source>
</evidence>
<dbReference type="InterPro" id="IPR044846">
    <property type="entry name" value="GH10"/>
</dbReference>
<evidence type="ECO:0000259" key="16">
    <source>
        <dbReference type="PROSITE" id="PS51760"/>
    </source>
</evidence>
<dbReference type="Pfam" id="PF00395">
    <property type="entry name" value="SLH"/>
    <property type="match status" value="3"/>
</dbReference>
<keyword evidence="10 12" id="KW-0624">Polysaccharide degradation</keyword>
<dbReference type="Gene3D" id="2.60.40.1190">
    <property type="match status" value="1"/>
</dbReference>
<evidence type="ECO:0000313" key="18">
    <source>
        <dbReference type="Proteomes" id="UP000076796"/>
    </source>
</evidence>
<dbReference type="InterPro" id="IPR001000">
    <property type="entry name" value="GH10_dom"/>
</dbReference>
<dbReference type="InterPro" id="IPR001119">
    <property type="entry name" value="SLH_dom"/>
</dbReference>
<dbReference type="PROSITE" id="PS00591">
    <property type="entry name" value="GH10_1"/>
    <property type="match status" value="1"/>
</dbReference>
<protein>
    <recommendedName>
        <fullName evidence="12">Beta-xylanase</fullName>
        <ecNumber evidence="12">3.2.1.8</ecNumber>
    </recommendedName>
</protein>
<evidence type="ECO:0000256" key="5">
    <source>
        <dbReference type="ARBA" id="ARBA00022729"/>
    </source>
</evidence>
<dbReference type="SMART" id="SM00633">
    <property type="entry name" value="Glyco_10"/>
    <property type="match status" value="1"/>
</dbReference>
<gene>
    <name evidence="17" type="ORF">AWU65_11420</name>
</gene>
<dbReference type="GO" id="GO:0045493">
    <property type="term" value="P:xylan catabolic process"/>
    <property type="evidence" value="ECO:0007669"/>
    <property type="project" value="UniProtKB-UniPathway"/>
</dbReference>
<dbReference type="EMBL" id="LWMH01000001">
    <property type="protein sequence ID" value="KZS46481.1"/>
    <property type="molecule type" value="Genomic_DNA"/>
</dbReference>
<evidence type="ECO:0000259" key="15">
    <source>
        <dbReference type="PROSITE" id="PS51272"/>
    </source>
</evidence>
<comment type="pathway">
    <text evidence="2">Glycan degradation; xylan degradation.</text>
</comment>
<feature type="domain" description="SLH" evidence="15">
    <location>
        <begin position="1208"/>
        <end position="1271"/>
    </location>
</feature>
<dbReference type="EC" id="3.2.1.8" evidence="12"/>
<evidence type="ECO:0000313" key="17">
    <source>
        <dbReference type="EMBL" id="KZS46481.1"/>
    </source>
</evidence>
<comment type="caution">
    <text evidence="17">The sequence shown here is derived from an EMBL/GenBank/DDBJ whole genome shotgun (WGS) entry which is preliminary data.</text>
</comment>
<dbReference type="SUPFAM" id="SSF49785">
    <property type="entry name" value="Galactose-binding domain-like"/>
    <property type="match status" value="2"/>
</dbReference>
<dbReference type="PANTHER" id="PTHR31490">
    <property type="entry name" value="GLYCOSYL HYDROLASE"/>
    <property type="match status" value="1"/>
</dbReference>
<evidence type="ECO:0000256" key="3">
    <source>
        <dbReference type="ARBA" id="ARBA00007495"/>
    </source>
</evidence>
<dbReference type="PANTHER" id="PTHR31490:SF90">
    <property type="entry name" value="ENDO-1,4-BETA-XYLANASE A"/>
    <property type="match status" value="1"/>
</dbReference>
<keyword evidence="4 17" id="KW-0858">Xylan degradation</keyword>
<dbReference type="Gene3D" id="2.60.120.260">
    <property type="entry name" value="Galactose-binding domain-like"/>
    <property type="match status" value="2"/>
</dbReference>
<evidence type="ECO:0000256" key="6">
    <source>
        <dbReference type="ARBA" id="ARBA00022737"/>
    </source>
</evidence>
<feature type="active site" description="Nucleophile" evidence="11">
    <location>
        <position position="622"/>
    </location>
</feature>
<reference evidence="17" key="1">
    <citation type="journal article" date="2016" name="Genome Announc.">
        <title>Draft genomes of two strains of Paenibacillus glucanolyticus with capability to degrade lignocellulose.</title>
        <authorList>
            <person name="Mathews S.L."/>
            <person name="Pawlak J."/>
            <person name="Grunden A.M."/>
        </authorList>
    </citation>
    <scope>NUCLEOTIDE SEQUENCE [LARGE SCALE GENOMIC DNA]</scope>
    <source>
        <strain evidence="17">SLM1</strain>
    </source>
</reference>
<dbReference type="InterPro" id="IPR008979">
    <property type="entry name" value="Galactose-bd-like_sf"/>
</dbReference>
<proteinExistence type="inferred from homology"/>
<dbReference type="InterPro" id="IPR017853">
    <property type="entry name" value="GH"/>
</dbReference>
<feature type="domain" description="SLH" evidence="15">
    <location>
        <begin position="1274"/>
        <end position="1328"/>
    </location>
</feature>
<keyword evidence="9 12" id="KW-0326">Glycosidase</keyword>
<evidence type="ECO:0000256" key="13">
    <source>
        <dbReference type="SAM" id="MobiDB-lite"/>
    </source>
</evidence>
<evidence type="ECO:0000256" key="12">
    <source>
        <dbReference type="RuleBase" id="RU361174"/>
    </source>
</evidence>
<dbReference type="CDD" id="cd00005">
    <property type="entry name" value="CBM9_like_1"/>
    <property type="match status" value="1"/>
</dbReference>
<dbReference type="Gene3D" id="3.20.20.80">
    <property type="entry name" value="Glycosidases"/>
    <property type="match status" value="1"/>
</dbReference>
<dbReference type="UniPathway" id="UPA00114"/>
<dbReference type="PRINTS" id="PR00134">
    <property type="entry name" value="GLHYDRLASE10"/>
</dbReference>
<accession>A0A163JAW6</accession>